<keyword evidence="4" id="KW-1185">Reference proteome</keyword>
<organism evidence="3 4">
    <name type="scientific">Aquilegia coerulea</name>
    <name type="common">Rocky mountain columbine</name>
    <dbReference type="NCBI Taxonomy" id="218851"/>
    <lineage>
        <taxon>Eukaryota</taxon>
        <taxon>Viridiplantae</taxon>
        <taxon>Streptophyta</taxon>
        <taxon>Embryophyta</taxon>
        <taxon>Tracheophyta</taxon>
        <taxon>Spermatophyta</taxon>
        <taxon>Magnoliopsida</taxon>
        <taxon>Ranunculales</taxon>
        <taxon>Ranunculaceae</taxon>
        <taxon>Thalictroideae</taxon>
        <taxon>Aquilegia</taxon>
    </lineage>
</organism>
<keyword evidence="2" id="KW-0808">Transferase</keyword>
<name>A0A2G5E8K5_AQUCA</name>
<dbReference type="SUPFAM" id="SSF53756">
    <property type="entry name" value="UDP-Glycosyltransferase/glycogen phosphorylase"/>
    <property type="match status" value="1"/>
</dbReference>
<dbReference type="Pfam" id="PF00201">
    <property type="entry name" value="UDPGT"/>
    <property type="match status" value="1"/>
</dbReference>
<dbReference type="PANTHER" id="PTHR11926">
    <property type="entry name" value="GLUCOSYL/GLUCURONOSYL TRANSFERASES"/>
    <property type="match status" value="1"/>
</dbReference>
<evidence type="ECO:0008006" key="5">
    <source>
        <dbReference type="Google" id="ProtNLM"/>
    </source>
</evidence>
<comment type="similarity">
    <text evidence="1">Belongs to the UDP-glycosyltransferase family.</text>
</comment>
<dbReference type="FunFam" id="3.40.50.2000:FF:000055">
    <property type="entry name" value="Glycosyltransferase"/>
    <property type="match status" value="1"/>
</dbReference>
<gene>
    <name evidence="3" type="ORF">AQUCO_01000166v1</name>
</gene>
<accession>A0A2G5E8K5</accession>
<evidence type="ECO:0000256" key="1">
    <source>
        <dbReference type="ARBA" id="ARBA00009995"/>
    </source>
</evidence>
<proteinExistence type="inferred from homology"/>
<dbReference type="GO" id="GO:0080044">
    <property type="term" value="F:quercetin 7-O-glucosyltransferase activity"/>
    <property type="evidence" value="ECO:0007669"/>
    <property type="project" value="TreeGrafter"/>
</dbReference>
<dbReference type="Gene3D" id="3.40.50.2000">
    <property type="entry name" value="Glycogen Phosphorylase B"/>
    <property type="match status" value="2"/>
</dbReference>
<dbReference type="PANTHER" id="PTHR11926:SF774">
    <property type="entry name" value="UDP-GLYCOSYLTRANSFERASE 85A1-RELATED"/>
    <property type="match status" value="1"/>
</dbReference>
<dbReference type="AlphaFoldDB" id="A0A2G5E8K5"/>
<evidence type="ECO:0000313" key="3">
    <source>
        <dbReference type="EMBL" id="PIA52093.1"/>
    </source>
</evidence>
<dbReference type="Proteomes" id="UP000230069">
    <property type="component" value="Unassembled WGS sequence"/>
</dbReference>
<protein>
    <recommendedName>
        <fullName evidence="5">Glycosyltransferase</fullName>
    </recommendedName>
</protein>
<dbReference type="InterPro" id="IPR002213">
    <property type="entry name" value="UDP_glucos_trans"/>
</dbReference>
<evidence type="ECO:0000256" key="2">
    <source>
        <dbReference type="ARBA" id="ARBA00022679"/>
    </source>
</evidence>
<dbReference type="GO" id="GO:0080043">
    <property type="term" value="F:quercetin 3-O-glucosyltransferase activity"/>
    <property type="evidence" value="ECO:0007669"/>
    <property type="project" value="TreeGrafter"/>
</dbReference>
<dbReference type="OrthoDB" id="5835829at2759"/>
<dbReference type="CDD" id="cd03784">
    <property type="entry name" value="GT1_Gtf-like"/>
    <property type="match status" value="1"/>
</dbReference>
<sequence>MGSLAKKPHAVCIPYPAQGHINPMLKLAKLFHNKDFHITFVLTEYNYKRLLKSRGPDSLNGLSDFQFQTIPDGLPPSDGEITQDIPSLCDSTSKKCLVPFRDLITSLNDNPNLPPVSCIVSDGVMSFTLDVAEELGIPEVLFWTTSACGFMGYVHYPQLIQEGLTPLKDASCLTNGYLETTLDWLKGMDNIRLMDLPSFIRTTDPKDIMLNFLRDEVQRTPRASAIILNTFDALENDAVSAMQSILPPVYTIGSLHLLVNQLSDNELNLIGSNLWKEELECLQWLDTKEPGSVVYVNFGSITVMTPQQMIEFAWGLANSKNTFLWIIRPDLVSGEAAMLPPEFIMDTKERGLLASWCPQEQVLNHPSIGGFLTHNGWNSTIESICGGVPMICWPFFAEQQTNCRYTCVHWGIGMEIDNNVKRDEVENLVRELMEEEKGKEMKRKAMEWKKKAEKATAPGGSSYMNIEKLINEILLKK</sequence>
<dbReference type="FunCoup" id="A0A2G5E8K5">
    <property type="interactions" value="397"/>
</dbReference>
<dbReference type="FunFam" id="3.40.50.2000:FF:000027">
    <property type="entry name" value="Glycosyltransferase"/>
    <property type="match status" value="1"/>
</dbReference>
<evidence type="ECO:0000313" key="4">
    <source>
        <dbReference type="Proteomes" id="UP000230069"/>
    </source>
</evidence>
<dbReference type="EMBL" id="KZ305027">
    <property type="protein sequence ID" value="PIA52093.1"/>
    <property type="molecule type" value="Genomic_DNA"/>
</dbReference>
<dbReference type="InParanoid" id="A0A2G5E8K5"/>
<reference evidence="3 4" key="1">
    <citation type="submission" date="2017-09" db="EMBL/GenBank/DDBJ databases">
        <title>WGS assembly of Aquilegia coerulea Goldsmith.</title>
        <authorList>
            <person name="Hodges S."/>
            <person name="Kramer E."/>
            <person name="Nordborg M."/>
            <person name="Tomkins J."/>
            <person name="Borevitz J."/>
            <person name="Derieg N."/>
            <person name="Yan J."/>
            <person name="Mihaltcheva S."/>
            <person name="Hayes R.D."/>
            <person name="Rokhsar D."/>
        </authorList>
    </citation>
    <scope>NUCLEOTIDE SEQUENCE [LARGE SCALE GENOMIC DNA]</scope>
    <source>
        <strain evidence="4">cv. Goldsmith</strain>
    </source>
</reference>